<dbReference type="Proteomes" id="UP000602050">
    <property type="component" value="Unassembled WGS sequence"/>
</dbReference>
<comment type="caution">
    <text evidence="3">The sequence shown here is derived from an EMBL/GenBank/DDBJ whole genome shotgun (WGS) entry which is preliminary data.</text>
</comment>
<feature type="transmembrane region" description="Helical" evidence="2">
    <location>
        <begin position="173"/>
        <end position="197"/>
    </location>
</feature>
<sequence length="274" mass="30756">MWKCPNCDFEQASGNYCERCGTMLPNPVAAIAKTDVQEQDENPQQDNAPEASETKESSRSRSGEKIKRELNNYWTYFVTLLKNPSLAFLTNEKYFTYGLVNIGLFALFYALAVYLLANSIFRSIGGFFMMETSMPFSYMLSMLFVMLVLVAIAFFSAFVMTKAAKSKIPLQKMVAQFGALFSPFVALNGIAFVGAVIRSAFLTVLPLLFSVSLALLYVPVLFVYEKAAEADKKGQKVYYSLLTVVLIFAIAFLLGDALLSRVIQQLDDMFYYLF</sequence>
<keyword evidence="2" id="KW-1133">Transmembrane helix</keyword>
<feature type="transmembrane region" description="Helical" evidence="2">
    <location>
        <begin position="94"/>
        <end position="116"/>
    </location>
</feature>
<dbReference type="InterPro" id="IPR046481">
    <property type="entry name" value="DUF6574"/>
</dbReference>
<evidence type="ECO:0000256" key="1">
    <source>
        <dbReference type="SAM" id="MobiDB-lite"/>
    </source>
</evidence>
<evidence type="ECO:0000256" key="2">
    <source>
        <dbReference type="SAM" id="Phobius"/>
    </source>
</evidence>
<organism evidence="3 4">
    <name type="scientific">Compostibacillus humi</name>
    <dbReference type="NCBI Taxonomy" id="1245525"/>
    <lineage>
        <taxon>Bacteria</taxon>
        <taxon>Bacillati</taxon>
        <taxon>Bacillota</taxon>
        <taxon>Bacilli</taxon>
        <taxon>Bacillales</taxon>
        <taxon>Bacillaceae</taxon>
        <taxon>Compostibacillus</taxon>
    </lineage>
</organism>
<dbReference type="EMBL" id="BMEV01000001">
    <property type="protein sequence ID" value="GGH68102.1"/>
    <property type="molecule type" value="Genomic_DNA"/>
</dbReference>
<dbReference type="InterPro" id="IPR029038">
    <property type="entry name" value="MetRS_Zn"/>
</dbReference>
<gene>
    <name evidence="3" type="ORF">GCM10010978_00740</name>
</gene>
<reference evidence="3" key="2">
    <citation type="submission" date="2020-09" db="EMBL/GenBank/DDBJ databases">
        <authorList>
            <person name="Sun Q."/>
            <person name="Zhou Y."/>
        </authorList>
    </citation>
    <scope>NUCLEOTIDE SEQUENCE</scope>
    <source>
        <strain evidence="3">CGMCC 1.12360</strain>
    </source>
</reference>
<keyword evidence="4" id="KW-1185">Reference proteome</keyword>
<accession>A0A8J2ZPK1</accession>
<reference evidence="3" key="1">
    <citation type="journal article" date="2014" name="Int. J. Syst. Evol. Microbiol.">
        <title>Complete genome sequence of Corynebacterium casei LMG S-19264T (=DSM 44701T), isolated from a smear-ripened cheese.</title>
        <authorList>
            <consortium name="US DOE Joint Genome Institute (JGI-PGF)"/>
            <person name="Walter F."/>
            <person name="Albersmeier A."/>
            <person name="Kalinowski J."/>
            <person name="Ruckert C."/>
        </authorList>
    </citation>
    <scope>NUCLEOTIDE SEQUENCE</scope>
    <source>
        <strain evidence="3">CGMCC 1.12360</strain>
    </source>
</reference>
<evidence type="ECO:0000313" key="4">
    <source>
        <dbReference type="Proteomes" id="UP000602050"/>
    </source>
</evidence>
<keyword evidence="2" id="KW-0472">Membrane</keyword>
<dbReference type="SUPFAM" id="SSF57770">
    <property type="entry name" value="Methionyl-tRNA synthetase (MetRS), Zn-domain"/>
    <property type="match status" value="1"/>
</dbReference>
<dbReference type="Pfam" id="PF20214">
    <property type="entry name" value="DUF6574"/>
    <property type="match status" value="1"/>
</dbReference>
<proteinExistence type="predicted"/>
<evidence type="ECO:0000313" key="3">
    <source>
        <dbReference type="EMBL" id="GGH68102.1"/>
    </source>
</evidence>
<feature type="transmembrane region" description="Helical" evidence="2">
    <location>
        <begin position="203"/>
        <end position="225"/>
    </location>
</feature>
<keyword evidence="2" id="KW-0812">Transmembrane</keyword>
<protein>
    <recommendedName>
        <fullName evidence="5">Zinc ribbon domain-containing protein</fullName>
    </recommendedName>
</protein>
<feature type="region of interest" description="Disordered" evidence="1">
    <location>
        <begin position="35"/>
        <end position="64"/>
    </location>
</feature>
<dbReference type="RefSeq" id="WP_188390373.1">
    <property type="nucleotide sequence ID" value="NZ_BMEV01000001.1"/>
</dbReference>
<dbReference type="AlphaFoldDB" id="A0A8J2ZPK1"/>
<feature type="transmembrane region" description="Helical" evidence="2">
    <location>
        <begin position="136"/>
        <end position="161"/>
    </location>
</feature>
<name>A0A8J2ZPK1_9BACI</name>
<evidence type="ECO:0008006" key="5">
    <source>
        <dbReference type="Google" id="ProtNLM"/>
    </source>
</evidence>
<feature type="compositionally biased region" description="Basic and acidic residues" evidence="1">
    <location>
        <begin position="52"/>
        <end position="64"/>
    </location>
</feature>
<feature type="transmembrane region" description="Helical" evidence="2">
    <location>
        <begin position="237"/>
        <end position="259"/>
    </location>
</feature>